<dbReference type="AlphaFoldDB" id="A0AAN9L8G5"/>
<evidence type="ECO:0000259" key="7">
    <source>
        <dbReference type="PROSITE" id="PS51369"/>
    </source>
</evidence>
<comment type="subcellular location">
    <subcellularLocation>
        <location evidence="1">Nucleus</location>
    </subcellularLocation>
</comment>
<dbReference type="PANTHER" id="PTHR31072:SF15">
    <property type="entry name" value="TRANSCRIPTION FACTOR TCP19-LIKE"/>
    <property type="match status" value="1"/>
</dbReference>
<accession>A0AAN9L8G5</accession>
<dbReference type="PANTHER" id="PTHR31072">
    <property type="entry name" value="TRANSCRIPTION FACTOR TCP4-RELATED"/>
    <property type="match status" value="1"/>
</dbReference>
<keyword evidence="4" id="KW-0804">Transcription</keyword>
<dbReference type="Pfam" id="PF03634">
    <property type="entry name" value="TCP"/>
    <property type="match status" value="1"/>
</dbReference>
<organism evidence="8 9">
    <name type="scientific">Canavalia gladiata</name>
    <name type="common">Sword bean</name>
    <name type="synonym">Dolichos gladiatus</name>
    <dbReference type="NCBI Taxonomy" id="3824"/>
    <lineage>
        <taxon>Eukaryota</taxon>
        <taxon>Viridiplantae</taxon>
        <taxon>Streptophyta</taxon>
        <taxon>Embryophyta</taxon>
        <taxon>Tracheophyta</taxon>
        <taxon>Spermatophyta</taxon>
        <taxon>Magnoliopsida</taxon>
        <taxon>eudicotyledons</taxon>
        <taxon>Gunneridae</taxon>
        <taxon>Pentapetalae</taxon>
        <taxon>rosids</taxon>
        <taxon>fabids</taxon>
        <taxon>Fabales</taxon>
        <taxon>Fabaceae</taxon>
        <taxon>Papilionoideae</taxon>
        <taxon>50 kb inversion clade</taxon>
        <taxon>NPAAA clade</taxon>
        <taxon>indigoferoid/millettioid clade</taxon>
        <taxon>Phaseoleae</taxon>
        <taxon>Canavalia</taxon>
    </lineage>
</organism>
<evidence type="ECO:0000313" key="9">
    <source>
        <dbReference type="Proteomes" id="UP001367508"/>
    </source>
</evidence>
<dbReference type="Proteomes" id="UP001367508">
    <property type="component" value="Unassembled WGS sequence"/>
</dbReference>
<keyword evidence="2" id="KW-0805">Transcription regulation</keyword>
<keyword evidence="9" id="KW-1185">Reference proteome</keyword>
<gene>
    <name evidence="8" type="ORF">VNO77_24854</name>
</gene>
<reference evidence="8 9" key="1">
    <citation type="submission" date="2024-01" db="EMBL/GenBank/DDBJ databases">
        <title>The genomes of 5 underutilized Papilionoideae crops provide insights into root nodulation and disease resistanc.</title>
        <authorList>
            <person name="Jiang F."/>
        </authorList>
    </citation>
    <scope>NUCLEOTIDE SEQUENCE [LARGE SCALE GENOMIC DNA]</scope>
    <source>
        <strain evidence="8">LVBAO_FW01</strain>
        <tissue evidence="8">Leaves</tissue>
    </source>
</reference>
<evidence type="ECO:0000256" key="3">
    <source>
        <dbReference type="ARBA" id="ARBA00023125"/>
    </source>
</evidence>
<feature type="compositionally biased region" description="Acidic residues" evidence="6">
    <location>
        <begin position="113"/>
        <end position="124"/>
    </location>
</feature>
<dbReference type="InterPro" id="IPR005333">
    <property type="entry name" value="Transcription_factor_TCP"/>
</dbReference>
<keyword evidence="3" id="KW-0238">DNA-binding</keyword>
<evidence type="ECO:0000256" key="4">
    <source>
        <dbReference type="ARBA" id="ARBA00023163"/>
    </source>
</evidence>
<evidence type="ECO:0000256" key="2">
    <source>
        <dbReference type="ARBA" id="ARBA00023015"/>
    </source>
</evidence>
<protein>
    <recommendedName>
        <fullName evidence="7">TCP domain-containing protein</fullName>
    </recommendedName>
</protein>
<dbReference type="GO" id="GO:0043565">
    <property type="term" value="F:sequence-specific DNA binding"/>
    <property type="evidence" value="ECO:0007669"/>
    <property type="project" value="TreeGrafter"/>
</dbReference>
<evidence type="ECO:0000256" key="6">
    <source>
        <dbReference type="SAM" id="MobiDB-lite"/>
    </source>
</evidence>
<comment type="caution">
    <text evidence="8">The sequence shown here is derived from an EMBL/GenBank/DDBJ whole genome shotgun (WGS) entry which is preliminary data.</text>
</comment>
<dbReference type="InterPro" id="IPR017887">
    <property type="entry name" value="TF_TCP_subgr"/>
</dbReference>
<name>A0AAN9L8G5_CANGL</name>
<evidence type="ECO:0000256" key="1">
    <source>
        <dbReference type="ARBA" id="ARBA00004123"/>
    </source>
</evidence>
<feature type="region of interest" description="Disordered" evidence="6">
    <location>
        <begin position="423"/>
        <end position="444"/>
    </location>
</feature>
<evidence type="ECO:0000256" key="5">
    <source>
        <dbReference type="ARBA" id="ARBA00023242"/>
    </source>
</evidence>
<feature type="compositionally biased region" description="Polar residues" evidence="6">
    <location>
        <begin position="423"/>
        <end position="437"/>
    </location>
</feature>
<dbReference type="EMBL" id="JAYMYQ010000005">
    <property type="protein sequence ID" value="KAK7330656.1"/>
    <property type="molecule type" value="Genomic_DNA"/>
</dbReference>
<dbReference type="PROSITE" id="PS51369">
    <property type="entry name" value="TCP"/>
    <property type="match status" value="1"/>
</dbReference>
<proteinExistence type="predicted"/>
<dbReference type="GO" id="GO:0003700">
    <property type="term" value="F:DNA-binding transcription factor activity"/>
    <property type="evidence" value="ECO:0007669"/>
    <property type="project" value="InterPro"/>
</dbReference>
<feature type="region of interest" description="Disordered" evidence="6">
    <location>
        <begin position="277"/>
        <end position="301"/>
    </location>
</feature>
<feature type="domain" description="TCP" evidence="7">
    <location>
        <begin position="203"/>
        <end position="257"/>
    </location>
</feature>
<keyword evidence="5" id="KW-0539">Nucleus</keyword>
<feature type="region of interest" description="Disordered" evidence="6">
    <location>
        <begin position="113"/>
        <end position="184"/>
    </location>
</feature>
<dbReference type="GO" id="GO:0005634">
    <property type="term" value="C:nucleus"/>
    <property type="evidence" value="ECO:0007669"/>
    <property type="project" value="UniProtKB-SubCell"/>
</dbReference>
<sequence>MDHHKLVVPTNGNHLLSQKAQLFQVPLTSSSGLIGLQKRPRVPSCPRIRWMTNCGTHQAPIDTWHTYMYLYPFDQMIIEKKKGSANCLHCVGLHLPFYFIFHFRVGEMASYQEEPEMDQDDDGGTTDLSTGDAETNNKINGVPKHRNAIEDTAAFQVLPPKEEPTDSDPDPDPRSHPAPMGIVPVHMSMPVSVPVKPARRSSTKDRHTKVEGRGRRIRIPATCAARIFQLTRELGHKSDGETVRWLLEHAEQAIIEATGTGTVPAIAVSVRGTLKIPTTSSSANHNPADEASNKKRKRPSNSEFVDINDAVSQSSGLAPVQVPQGLVPVWAVGNPNLVVPANTFWMIPQTATTGNPFGGVIGPSNQQPQIWALSPSVFNVAARPISPLVPTTNIPEAWPVMGGCSNSSNSAVTTSTIGAKVATKSSMAPSVSSSGTKSGDCGGGKAQMLRDFSLEIYDKQELQFMGRSGTHSQQSQTSNR</sequence>
<evidence type="ECO:0000313" key="8">
    <source>
        <dbReference type="EMBL" id="KAK7330656.1"/>
    </source>
</evidence>